<dbReference type="AlphaFoldDB" id="A0A0D3AGI1"/>
<reference evidence="2" key="1">
    <citation type="journal article" date="2014" name="Genome Biol.">
        <title>Transcriptome and methylome profiling reveals relics of genome dominance in the mesopolyploid Brassica oleracea.</title>
        <authorList>
            <person name="Parkin I.A."/>
            <person name="Koh C."/>
            <person name="Tang H."/>
            <person name="Robinson S.J."/>
            <person name="Kagale S."/>
            <person name="Clarke W.E."/>
            <person name="Town C.D."/>
            <person name="Nixon J."/>
            <person name="Krishnakumar V."/>
            <person name="Bidwell S.L."/>
            <person name="Denoeud F."/>
            <person name="Belcram H."/>
            <person name="Links M.G."/>
            <person name="Just J."/>
            <person name="Clarke C."/>
            <person name="Bender T."/>
            <person name="Huebert T."/>
            <person name="Mason A.S."/>
            <person name="Pires J.C."/>
            <person name="Barker G."/>
            <person name="Moore J."/>
            <person name="Walley P.G."/>
            <person name="Manoli S."/>
            <person name="Batley J."/>
            <person name="Edwards D."/>
            <person name="Nelson M.N."/>
            <person name="Wang X."/>
            <person name="Paterson A.H."/>
            <person name="King G."/>
            <person name="Bancroft I."/>
            <person name="Chalhoub B."/>
            <person name="Sharpe A.G."/>
        </authorList>
    </citation>
    <scope>NUCLEOTIDE SEQUENCE [LARGE SCALE GENOMIC DNA]</scope>
    <source>
        <strain evidence="2">cv. TO1000</strain>
    </source>
</reference>
<dbReference type="OMA" id="TSFELWH"/>
<dbReference type="InterPro" id="IPR057670">
    <property type="entry name" value="SH3_retrovirus"/>
</dbReference>
<evidence type="ECO:0000259" key="1">
    <source>
        <dbReference type="Pfam" id="PF25597"/>
    </source>
</evidence>
<dbReference type="HOGENOM" id="CLU_2597084_0_0_1"/>
<keyword evidence="3" id="KW-1185">Reference proteome</keyword>
<reference evidence="2" key="2">
    <citation type="submission" date="2015-06" db="UniProtKB">
        <authorList>
            <consortium name="EnsemblPlants"/>
        </authorList>
    </citation>
    <scope>IDENTIFICATION</scope>
</reference>
<protein>
    <recommendedName>
        <fullName evidence="1">Retroviral polymerase SH3-like domain-containing protein</fullName>
    </recommendedName>
</protein>
<evidence type="ECO:0000313" key="3">
    <source>
        <dbReference type="Proteomes" id="UP000032141"/>
    </source>
</evidence>
<sequence length="80" mass="9382">DFLERSFEHGGSCTELLSAPLDGYIPEKAWTGKDVSYNHLRVFGCKAFVHILKDERSKLEMKLQQCVFIDYGQDKFRYKF</sequence>
<dbReference type="Proteomes" id="UP000032141">
    <property type="component" value="Unassembled WGS sequence"/>
</dbReference>
<name>A0A0D3AGI1_BRAOL</name>
<feature type="domain" description="Retroviral polymerase SH3-like" evidence="1">
    <location>
        <begin position="45"/>
        <end position="80"/>
    </location>
</feature>
<organism evidence="2 3">
    <name type="scientific">Brassica oleracea var. oleracea</name>
    <dbReference type="NCBI Taxonomy" id="109376"/>
    <lineage>
        <taxon>Eukaryota</taxon>
        <taxon>Viridiplantae</taxon>
        <taxon>Streptophyta</taxon>
        <taxon>Embryophyta</taxon>
        <taxon>Tracheophyta</taxon>
        <taxon>Spermatophyta</taxon>
        <taxon>Magnoliopsida</taxon>
        <taxon>eudicotyledons</taxon>
        <taxon>Gunneridae</taxon>
        <taxon>Pentapetalae</taxon>
        <taxon>rosids</taxon>
        <taxon>malvids</taxon>
        <taxon>Brassicales</taxon>
        <taxon>Brassicaceae</taxon>
        <taxon>Brassiceae</taxon>
        <taxon>Brassica</taxon>
    </lineage>
</organism>
<dbReference type="EnsemblPlants" id="Bo22094s010.1">
    <property type="protein sequence ID" value="Bo22094s010.1"/>
    <property type="gene ID" value="Bo22094s010"/>
</dbReference>
<accession>A0A0D3AGI1</accession>
<dbReference type="Gramene" id="Bo22094s010.1">
    <property type="protein sequence ID" value="Bo22094s010.1"/>
    <property type="gene ID" value="Bo22094s010"/>
</dbReference>
<evidence type="ECO:0000313" key="2">
    <source>
        <dbReference type="EnsemblPlants" id="Bo22094s010.1"/>
    </source>
</evidence>
<proteinExistence type="predicted"/>
<dbReference type="Pfam" id="PF25597">
    <property type="entry name" value="SH3_retrovirus"/>
    <property type="match status" value="1"/>
</dbReference>